<dbReference type="EMBL" id="JACHEO010000015">
    <property type="protein sequence ID" value="MBB5348788.1"/>
    <property type="molecule type" value="Genomic_DNA"/>
</dbReference>
<name>A0A840V1R1_9BACT</name>
<dbReference type="SUPFAM" id="SSF47240">
    <property type="entry name" value="Ferritin-like"/>
    <property type="match status" value="1"/>
</dbReference>
<dbReference type="PANTHER" id="PTHR33531:SF7">
    <property type="entry name" value="HYPOTHETICAL MEMBRANE PROTEIN, CONSERVED"/>
    <property type="match status" value="1"/>
</dbReference>
<dbReference type="GO" id="GO:0046872">
    <property type="term" value="F:metal ion binding"/>
    <property type="evidence" value="ECO:0007669"/>
    <property type="project" value="InterPro"/>
</dbReference>
<feature type="domain" description="Rubrerythrin diiron-binding" evidence="1">
    <location>
        <begin position="10"/>
        <end position="53"/>
    </location>
</feature>
<dbReference type="Pfam" id="PF02915">
    <property type="entry name" value="Rubrerythrin"/>
    <property type="match status" value="1"/>
</dbReference>
<protein>
    <submittedName>
        <fullName evidence="2">Rubrerythrin</fullName>
    </submittedName>
</protein>
<dbReference type="InterPro" id="IPR003251">
    <property type="entry name" value="Rr_diiron-bd_dom"/>
</dbReference>
<reference evidence="2 3" key="1">
    <citation type="submission" date="2020-08" db="EMBL/GenBank/DDBJ databases">
        <title>Genomic Encyclopedia of Type Strains, Phase IV (KMG-IV): sequencing the most valuable type-strain genomes for metagenomic binning, comparative biology and taxonomic classification.</title>
        <authorList>
            <person name="Goeker M."/>
        </authorList>
    </citation>
    <scope>NUCLEOTIDE SEQUENCE [LARGE SCALE GENOMIC DNA]</scope>
    <source>
        <strain evidence="2 3">DSM 28570</strain>
    </source>
</reference>
<proteinExistence type="predicted"/>
<dbReference type="GO" id="GO:0016491">
    <property type="term" value="F:oxidoreductase activity"/>
    <property type="evidence" value="ECO:0007669"/>
    <property type="project" value="InterPro"/>
</dbReference>
<dbReference type="AlphaFoldDB" id="A0A840V1R1"/>
<keyword evidence="3" id="KW-1185">Reference proteome</keyword>
<dbReference type="PANTHER" id="PTHR33531">
    <property type="entry name" value="RUBRERYTHRIN SUBFAMILY"/>
    <property type="match status" value="1"/>
</dbReference>
<evidence type="ECO:0000259" key="1">
    <source>
        <dbReference type="Pfam" id="PF02915"/>
    </source>
</evidence>
<dbReference type="InterPro" id="IPR012347">
    <property type="entry name" value="Ferritin-like"/>
</dbReference>
<dbReference type="InterPro" id="IPR009078">
    <property type="entry name" value="Ferritin-like_SF"/>
</dbReference>
<organism evidence="2 3">
    <name type="scientific">Desulfoprunum benzoelyticum</name>
    <dbReference type="NCBI Taxonomy" id="1506996"/>
    <lineage>
        <taxon>Bacteria</taxon>
        <taxon>Pseudomonadati</taxon>
        <taxon>Thermodesulfobacteriota</taxon>
        <taxon>Desulfobulbia</taxon>
        <taxon>Desulfobulbales</taxon>
        <taxon>Desulfobulbaceae</taxon>
        <taxon>Desulfoprunum</taxon>
    </lineage>
</organism>
<dbReference type="Proteomes" id="UP000539642">
    <property type="component" value="Unassembled WGS sequence"/>
</dbReference>
<evidence type="ECO:0000313" key="2">
    <source>
        <dbReference type="EMBL" id="MBB5348788.1"/>
    </source>
</evidence>
<dbReference type="CDD" id="cd01045">
    <property type="entry name" value="Ferritin_like_AB"/>
    <property type="match status" value="1"/>
</dbReference>
<dbReference type="RefSeq" id="WP_183351614.1">
    <property type="nucleotide sequence ID" value="NZ_JACHEO010000015.1"/>
</dbReference>
<dbReference type="Gene3D" id="1.20.1260.10">
    <property type="match status" value="1"/>
</dbReference>
<sequence length="155" mass="17403">MFTFDDIRAIAVQIEHNGETAYRKAADRVDDPRLAELFRWMAEEEQRHGRYFAGIKGVELPVAGAEAAQRMGRDLLQEMVKEQTFSLDLDDLAAAVDVAAVLRQSLTFEEDTILFYQFLGDLIEDAAVKEQLTAIIAEERRHVTLLDGMLDDGGA</sequence>
<gene>
    <name evidence="2" type="ORF">HNQ81_002528</name>
</gene>
<comment type="caution">
    <text evidence="2">The sequence shown here is derived from an EMBL/GenBank/DDBJ whole genome shotgun (WGS) entry which is preliminary data.</text>
</comment>
<accession>A0A840V1R1</accession>
<evidence type="ECO:0000313" key="3">
    <source>
        <dbReference type="Proteomes" id="UP000539642"/>
    </source>
</evidence>